<dbReference type="RefSeq" id="WP_210660402.1">
    <property type="nucleotide sequence ID" value="NZ_JAGKQQ010000001.1"/>
</dbReference>
<evidence type="ECO:0008006" key="4">
    <source>
        <dbReference type="Google" id="ProtNLM"/>
    </source>
</evidence>
<protein>
    <recommendedName>
        <fullName evidence="4">PhnA-like protein</fullName>
    </recommendedName>
</protein>
<dbReference type="EMBL" id="JAGKQQ010000001">
    <property type="protein sequence ID" value="MBP3959670.1"/>
    <property type="molecule type" value="Genomic_DNA"/>
</dbReference>
<sequence>MAATEALKMEDVAGVRSRISWPAVLAGAVVAVATNLVLTLFFAAIGLTVAEAGVRANAVGTGALIACLLSIIASLFVGGWVSTQLTAGETERESVLYGILTWALVVGFSLGLVGMGARAGYFAFVGGAMVAQQSPGVQNWEESARNAGVSQERIDAAKAAVDPNRAREIANDPVAQKRAEEAAVGASWAALVGVLLSMASAIGGAMCGRGIAFRLIPTAHGQVVQRREVIVS</sequence>
<feature type="transmembrane region" description="Helical" evidence="1">
    <location>
        <begin position="21"/>
        <end position="50"/>
    </location>
</feature>
<evidence type="ECO:0000256" key="1">
    <source>
        <dbReference type="SAM" id="Phobius"/>
    </source>
</evidence>
<feature type="transmembrane region" description="Helical" evidence="1">
    <location>
        <begin position="62"/>
        <end position="83"/>
    </location>
</feature>
<reference evidence="2 3" key="1">
    <citation type="submission" date="2021-04" db="EMBL/GenBank/DDBJ databases">
        <authorList>
            <person name="Ivanova A."/>
        </authorList>
    </citation>
    <scope>NUCLEOTIDE SEQUENCE [LARGE SCALE GENOMIC DNA]</scope>
    <source>
        <strain evidence="2 3">G18</strain>
    </source>
</reference>
<evidence type="ECO:0000313" key="2">
    <source>
        <dbReference type="EMBL" id="MBP3959670.1"/>
    </source>
</evidence>
<keyword evidence="1" id="KW-0812">Transmembrane</keyword>
<gene>
    <name evidence="2" type="ORF">J8F10_30865</name>
</gene>
<keyword evidence="3" id="KW-1185">Reference proteome</keyword>
<dbReference type="Proteomes" id="UP000676565">
    <property type="component" value="Unassembled WGS sequence"/>
</dbReference>
<evidence type="ECO:0000313" key="3">
    <source>
        <dbReference type="Proteomes" id="UP000676565"/>
    </source>
</evidence>
<accession>A0ABS5C1C3</accession>
<name>A0ABS5C1C3_9BACT</name>
<organism evidence="2 3">
    <name type="scientific">Gemmata palustris</name>
    <dbReference type="NCBI Taxonomy" id="2822762"/>
    <lineage>
        <taxon>Bacteria</taxon>
        <taxon>Pseudomonadati</taxon>
        <taxon>Planctomycetota</taxon>
        <taxon>Planctomycetia</taxon>
        <taxon>Gemmatales</taxon>
        <taxon>Gemmataceae</taxon>
        <taxon>Gemmata</taxon>
    </lineage>
</organism>
<feature type="transmembrane region" description="Helical" evidence="1">
    <location>
        <begin position="95"/>
        <end position="117"/>
    </location>
</feature>
<keyword evidence="1" id="KW-0472">Membrane</keyword>
<keyword evidence="1" id="KW-1133">Transmembrane helix</keyword>
<feature type="transmembrane region" description="Helical" evidence="1">
    <location>
        <begin position="186"/>
        <end position="207"/>
    </location>
</feature>
<comment type="caution">
    <text evidence="2">The sequence shown here is derived from an EMBL/GenBank/DDBJ whole genome shotgun (WGS) entry which is preliminary data.</text>
</comment>
<proteinExistence type="predicted"/>